<feature type="region of interest" description="Disordered" evidence="1">
    <location>
        <begin position="1"/>
        <end position="35"/>
    </location>
</feature>
<evidence type="ECO:0000313" key="3">
    <source>
        <dbReference type="Proteomes" id="UP001597045"/>
    </source>
</evidence>
<dbReference type="EMBL" id="JBHTIS010000420">
    <property type="protein sequence ID" value="MFD1045809.1"/>
    <property type="molecule type" value="Genomic_DNA"/>
</dbReference>
<name>A0ABW3M8A0_9PSEU</name>
<evidence type="ECO:0000256" key="1">
    <source>
        <dbReference type="SAM" id="MobiDB-lite"/>
    </source>
</evidence>
<reference evidence="3" key="1">
    <citation type="journal article" date="2019" name="Int. J. Syst. Evol. Microbiol.">
        <title>The Global Catalogue of Microorganisms (GCM) 10K type strain sequencing project: providing services to taxonomists for standard genome sequencing and annotation.</title>
        <authorList>
            <consortium name="The Broad Institute Genomics Platform"/>
            <consortium name="The Broad Institute Genome Sequencing Center for Infectious Disease"/>
            <person name="Wu L."/>
            <person name="Ma J."/>
        </authorList>
    </citation>
    <scope>NUCLEOTIDE SEQUENCE [LARGE SCALE GENOMIC DNA]</scope>
    <source>
        <strain evidence="3">JCM 31486</strain>
    </source>
</reference>
<proteinExistence type="predicted"/>
<comment type="caution">
    <text evidence="2">The sequence shown here is derived from an EMBL/GenBank/DDBJ whole genome shotgun (WGS) entry which is preliminary data.</text>
</comment>
<sequence length="123" mass="13694">GEIDRPATAPSSVPAPHRGKARKSRPSTPEVARDVLSNIHERKLGVLDDSDRVVVFEEHDRVRASLDEDTALSLMSQGYVERCPTRDVVGCKWGIHNRPVSPLRLTAKGRSLLNRWSALKPLH</sequence>
<organism evidence="2 3">
    <name type="scientific">Kibdelosporangium lantanae</name>
    <dbReference type="NCBI Taxonomy" id="1497396"/>
    <lineage>
        <taxon>Bacteria</taxon>
        <taxon>Bacillati</taxon>
        <taxon>Actinomycetota</taxon>
        <taxon>Actinomycetes</taxon>
        <taxon>Pseudonocardiales</taxon>
        <taxon>Pseudonocardiaceae</taxon>
        <taxon>Kibdelosporangium</taxon>
    </lineage>
</organism>
<gene>
    <name evidence="2" type="ORF">ACFQ1S_09675</name>
</gene>
<feature type="non-terminal residue" evidence="2">
    <location>
        <position position="1"/>
    </location>
</feature>
<accession>A0ABW3M8A0</accession>
<keyword evidence="3" id="KW-1185">Reference proteome</keyword>
<dbReference type="Proteomes" id="UP001597045">
    <property type="component" value="Unassembled WGS sequence"/>
</dbReference>
<evidence type="ECO:0000313" key="2">
    <source>
        <dbReference type="EMBL" id="MFD1045809.1"/>
    </source>
</evidence>
<protein>
    <submittedName>
        <fullName evidence="2">Uncharacterized protein</fullName>
    </submittedName>
</protein>